<keyword evidence="2" id="KW-0285">Flavoprotein</keyword>
<evidence type="ECO:0000256" key="1">
    <source>
        <dbReference type="ARBA" id="ARBA00001974"/>
    </source>
</evidence>
<dbReference type="NCBIfam" id="NF006002">
    <property type="entry name" value="PRK08132.1"/>
    <property type="match status" value="1"/>
</dbReference>
<evidence type="ECO:0000313" key="5">
    <source>
        <dbReference type="EMBL" id="TCP58695.1"/>
    </source>
</evidence>
<dbReference type="PANTHER" id="PTHR43004:SF19">
    <property type="entry name" value="BINDING MONOOXYGENASE, PUTATIVE (JCVI)-RELATED"/>
    <property type="match status" value="1"/>
</dbReference>
<dbReference type="InterPro" id="IPR036188">
    <property type="entry name" value="FAD/NAD-bd_sf"/>
</dbReference>
<evidence type="ECO:0000313" key="6">
    <source>
        <dbReference type="Proteomes" id="UP000295050"/>
    </source>
</evidence>
<dbReference type="Gene3D" id="3.30.70.2450">
    <property type="match status" value="1"/>
</dbReference>
<dbReference type="OrthoDB" id="9791689at2"/>
<organism evidence="5 6">
    <name type="scientific">Rhodovulum bhavnagarense</name>
    <dbReference type="NCBI Taxonomy" id="992286"/>
    <lineage>
        <taxon>Bacteria</taxon>
        <taxon>Pseudomonadati</taxon>
        <taxon>Pseudomonadota</taxon>
        <taxon>Alphaproteobacteria</taxon>
        <taxon>Rhodobacterales</taxon>
        <taxon>Paracoccaceae</taxon>
        <taxon>Rhodovulum</taxon>
    </lineage>
</organism>
<dbReference type="RefSeq" id="WP_132952813.1">
    <property type="nucleotide sequence ID" value="NZ_SLXU01000018.1"/>
</dbReference>
<gene>
    <name evidence="5" type="ORF">EV663_11824</name>
</gene>
<feature type="domain" description="FAD-binding" evidence="4">
    <location>
        <begin position="25"/>
        <end position="359"/>
    </location>
</feature>
<dbReference type="GO" id="GO:0016709">
    <property type="term" value="F:oxidoreductase activity, acting on paired donors, with incorporation or reduction of molecular oxygen, NAD(P)H as one donor, and incorporation of one atom of oxygen"/>
    <property type="evidence" value="ECO:0007669"/>
    <property type="project" value="UniProtKB-ARBA"/>
</dbReference>
<reference evidence="5 6" key="1">
    <citation type="submission" date="2019-03" db="EMBL/GenBank/DDBJ databases">
        <title>Genomic Encyclopedia of Type Strains, Phase IV (KMG-IV): sequencing the most valuable type-strain genomes for metagenomic binning, comparative biology and taxonomic classification.</title>
        <authorList>
            <person name="Goeker M."/>
        </authorList>
    </citation>
    <scope>NUCLEOTIDE SEQUENCE [LARGE SCALE GENOMIC DNA]</scope>
    <source>
        <strain evidence="5 6">DSM 24766</strain>
    </source>
</reference>
<dbReference type="Proteomes" id="UP000295050">
    <property type="component" value="Unassembled WGS sequence"/>
</dbReference>
<dbReference type="PRINTS" id="PR00420">
    <property type="entry name" value="RNGMNOXGNASE"/>
</dbReference>
<keyword evidence="3" id="KW-0274">FAD</keyword>
<comment type="cofactor">
    <cofactor evidence="1">
        <name>FAD</name>
        <dbReference type="ChEBI" id="CHEBI:57692"/>
    </cofactor>
</comment>
<evidence type="ECO:0000259" key="4">
    <source>
        <dbReference type="Pfam" id="PF01494"/>
    </source>
</evidence>
<accession>A0A4R2RHN9</accession>
<dbReference type="AlphaFoldDB" id="A0A4R2RHN9"/>
<dbReference type="InterPro" id="IPR002938">
    <property type="entry name" value="FAD-bd"/>
</dbReference>
<name>A0A4R2RHN9_9RHOB</name>
<dbReference type="Pfam" id="PF01494">
    <property type="entry name" value="FAD_binding_3"/>
    <property type="match status" value="1"/>
</dbReference>
<sequence length="516" mass="57545">MPHEYKSFAYNPPPGLRTPEPRHGVVIVGAGPVGLAMALDLAHRGIASVLLDEGDRVATGSRAICWSRRSLEILDRLGVADKVLDIGTPWQVGRTCYGDQEVFTEDFGRDPGDRMPPFVNIQQYFIEEFLVDAVLDHPLIDLRFKNRVIDVEAGTEAATLSIKTPDGPYMLEADYLLACDGARSTVRATMDLEFEGEMFEERFLVADIEMEADFPPERWFWFDPSFHDGQSALLHRQAGNVYRLDLHLGRDANAKQEVRPEKVIPRIEQVVGPDFELDWVSVYTFQCRRLARFVHGRVIFLGDAAHVVAPFGSRGGNGGLRDVDNLGWKLAAVLQGRAPETLLESYDRERVQSADENLTQAIRATRFMTPRPGVEQLFRDQVLALAGKAEFARPWVNPGRFSQPTVYRTDAPDDRLLPALSRPGAVAPDAPQGSGWLMQALGAEARLVAFNCDPPAGLEVPKLRAEVNETVRRRYLGRADRALYLIRPDQVVAARWVAAEPKAVSAALRALWEGRE</sequence>
<dbReference type="Gene3D" id="3.50.50.60">
    <property type="entry name" value="FAD/NAD(P)-binding domain"/>
    <property type="match status" value="1"/>
</dbReference>
<dbReference type="SUPFAM" id="SSF51905">
    <property type="entry name" value="FAD/NAD(P)-binding domain"/>
    <property type="match status" value="1"/>
</dbReference>
<dbReference type="EMBL" id="SLXU01000018">
    <property type="protein sequence ID" value="TCP58695.1"/>
    <property type="molecule type" value="Genomic_DNA"/>
</dbReference>
<dbReference type="GO" id="GO:0071949">
    <property type="term" value="F:FAD binding"/>
    <property type="evidence" value="ECO:0007669"/>
    <property type="project" value="InterPro"/>
</dbReference>
<dbReference type="PANTHER" id="PTHR43004">
    <property type="entry name" value="TRK SYSTEM POTASSIUM UPTAKE PROTEIN"/>
    <property type="match status" value="1"/>
</dbReference>
<evidence type="ECO:0000256" key="2">
    <source>
        <dbReference type="ARBA" id="ARBA00022630"/>
    </source>
</evidence>
<comment type="caution">
    <text evidence="5">The sequence shown here is derived from an EMBL/GenBank/DDBJ whole genome shotgun (WGS) entry which is preliminary data.</text>
</comment>
<evidence type="ECO:0000256" key="3">
    <source>
        <dbReference type="ARBA" id="ARBA00022827"/>
    </source>
</evidence>
<keyword evidence="6" id="KW-1185">Reference proteome</keyword>
<proteinExistence type="predicted"/>
<protein>
    <submittedName>
        <fullName evidence="5">3-(3-hydroxy-phenyl)propionate hydroxylase</fullName>
    </submittedName>
</protein>
<dbReference type="InterPro" id="IPR050641">
    <property type="entry name" value="RIFMO-like"/>
</dbReference>